<dbReference type="PANTHER" id="PTHR33312">
    <property type="entry name" value="MEMBRANE-ASSOCIATED KINASE REGULATOR 4-RELATED"/>
    <property type="match status" value="1"/>
</dbReference>
<evidence type="ECO:0000313" key="2">
    <source>
        <dbReference type="EMBL" id="TKS02841.1"/>
    </source>
</evidence>
<organism evidence="2">
    <name type="scientific">Populus alba</name>
    <name type="common">White poplar</name>
    <dbReference type="NCBI Taxonomy" id="43335"/>
    <lineage>
        <taxon>Eukaryota</taxon>
        <taxon>Viridiplantae</taxon>
        <taxon>Streptophyta</taxon>
        <taxon>Embryophyta</taxon>
        <taxon>Tracheophyta</taxon>
        <taxon>Spermatophyta</taxon>
        <taxon>Magnoliopsida</taxon>
        <taxon>eudicotyledons</taxon>
        <taxon>Gunneridae</taxon>
        <taxon>Pentapetalae</taxon>
        <taxon>rosids</taxon>
        <taxon>fabids</taxon>
        <taxon>Malpighiales</taxon>
        <taxon>Salicaceae</taxon>
        <taxon>Saliceae</taxon>
        <taxon>Populus</taxon>
    </lineage>
</organism>
<feature type="compositionally biased region" description="Basic and acidic residues" evidence="1">
    <location>
        <begin position="8"/>
        <end position="31"/>
    </location>
</feature>
<dbReference type="InterPro" id="IPR039620">
    <property type="entry name" value="BKI1/MAKR1/3/4"/>
</dbReference>
<reference evidence="2" key="1">
    <citation type="submission" date="2018-10" db="EMBL/GenBank/DDBJ databases">
        <title>Population genomic analysis revealed the cold adaptation of white poplar.</title>
        <authorList>
            <person name="Liu Y.-J."/>
        </authorList>
    </citation>
    <scope>NUCLEOTIDE SEQUENCE [LARGE SCALE GENOMIC DNA]</scope>
    <source>
        <strain evidence="2">PAL-ZL1</strain>
    </source>
</reference>
<accession>A0A4U5Q035</accession>
<gene>
    <name evidence="2" type="ORF">D5086_0000159210</name>
</gene>
<name>A0A4U5Q035_POPAL</name>
<dbReference type="PANTHER" id="PTHR33312:SF19">
    <property type="entry name" value="BRI1 KINASE INHIBITOR 1"/>
    <property type="match status" value="1"/>
</dbReference>
<feature type="region of interest" description="Disordered" evidence="1">
    <location>
        <begin position="108"/>
        <end position="172"/>
    </location>
</feature>
<feature type="compositionally biased region" description="Polar residues" evidence="1">
    <location>
        <begin position="235"/>
        <end position="246"/>
    </location>
</feature>
<evidence type="ECO:0000256" key="1">
    <source>
        <dbReference type="SAM" id="MobiDB-lite"/>
    </source>
</evidence>
<comment type="caution">
    <text evidence="2">The sequence shown here is derived from an EMBL/GenBank/DDBJ whole genome shotgun (WGS) entry which is preliminary data.</text>
</comment>
<feature type="region of interest" description="Disordered" evidence="1">
    <location>
        <begin position="235"/>
        <end position="269"/>
    </location>
</feature>
<dbReference type="AlphaFoldDB" id="A0A4U5Q035"/>
<feature type="compositionally biased region" description="Low complexity" evidence="1">
    <location>
        <begin position="133"/>
        <end position="156"/>
    </location>
</feature>
<dbReference type="STRING" id="43335.A0A4U5Q035"/>
<dbReference type="EMBL" id="RCHU01000512">
    <property type="protein sequence ID" value="TKS02841.1"/>
    <property type="molecule type" value="Genomic_DNA"/>
</dbReference>
<feature type="region of interest" description="Disordered" evidence="1">
    <location>
        <begin position="1"/>
        <end position="56"/>
    </location>
</feature>
<protein>
    <submittedName>
        <fullName evidence="2">BRI1 kinase inhibitor 1-like</fullName>
    </submittedName>
</protein>
<proteinExistence type="predicted"/>
<dbReference type="GO" id="GO:0019210">
    <property type="term" value="F:kinase inhibitor activity"/>
    <property type="evidence" value="ECO:0007669"/>
    <property type="project" value="InterPro"/>
</dbReference>
<feature type="compositionally biased region" description="Low complexity" evidence="1">
    <location>
        <begin position="36"/>
        <end position="53"/>
    </location>
</feature>
<dbReference type="GO" id="GO:0005886">
    <property type="term" value="C:plasma membrane"/>
    <property type="evidence" value="ECO:0007669"/>
    <property type="project" value="InterPro"/>
</dbReference>
<sequence length="314" mass="34324">MDTQTQTKSREKDADKPQEGNLKQDGKEGTEAKQQAALPTSPASPSSASSSPSHEFSFTISLHSASAPVPDKAKNPPNSFAIDLSPADDIFFHGHLLPLHLLSHLPVSPRSSTNSFDSFTPPIKELLDDQRPNKSSNSCGTSNGNSISSSNNSNNCSRHRSKNYSEARGRSKPKSFSLFGWRKGCEVKEKEEDKGEHKKKLRFDASQVLKRYARMVRPLMFFKGRRENLQSHRQPYSFSGNLSLGNKQELRGRGGECSAPASMRTSPTNSGLLLATASLPSSTSNSTMEEFHAAIQAAIAHCKNSIAAEEKMKC</sequence>